<sequence>MPFSSDSDDDRRKGKKNKEFHVNPSGNPVHWDGENGFLQESHGCRAPERLVRKYASNSPRKGKLASRKIEINKFASST</sequence>
<proteinExistence type="predicted"/>
<accession>A0A8S9UR10</accession>
<gene>
    <name evidence="2" type="ORF">GN958_ATG07421</name>
</gene>
<organism evidence="2 3">
    <name type="scientific">Phytophthora infestans</name>
    <name type="common">Potato late blight agent</name>
    <name type="synonym">Botrytis infestans</name>
    <dbReference type="NCBI Taxonomy" id="4787"/>
    <lineage>
        <taxon>Eukaryota</taxon>
        <taxon>Sar</taxon>
        <taxon>Stramenopiles</taxon>
        <taxon>Oomycota</taxon>
        <taxon>Peronosporomycetes</taxon>
        <taxon>Peronosporales</taxon>
        <taxon>Peronosporaceae</taxon>
        <taxon>Phytophthora</taxon>
    </lineage>
</organism>
<protein>
    <submittedName>
        <fullName evidence="2">Uncharacterized protein</fullName>
    </submittedName>
</protein>
<evidence type="ECO:0000256" key="1">
    <source>
        <dbReference type="SAM" id="MobiDB-lite"/>
    </source>
</evidence>
<feature type="region of interest" description="Disordered" evidence="1">
    <location>
        <begin position="1"/>
        <end position="40"/>
    </location>
</feature>
<dbReference type="Proteomes" id="UP000704712">
    <property type="component" value="Unassembled WGS sequence"/>
</dbReference>
<evidence type="ECO:0000313" key="2">
    <source>
        <dbReference type="EMBL" id="KAF4143355.1"/>
    </source>
</evidence>
<dbReference type="AlphaFoldDB" id="A0A8S9UR10"/>
<dbReference type="EMBL" id="JAACNO010001023">
    <property type="protein sequence ID" value="KAF4143355.1"/>
    <property type="molecule type" value="Genomic_DNA"/>
</dbReference>
<feature type="compositionally biased region" description="Basic and acidic residues" evidence="1">
    <location>
        <begin position="9"/>
        <end position="21"/>
    </location>
</feature>
<comment type="caution">
    <text evidence="2">The sequence shown here is derived from an EMBL/GenBank/DDBJ whole genome shotgun (WGS) entry which is preliminary data.</text>
</comment>
<evidence type="ECO:0000313" key="3">
    <source>
        <dbReference type="Proteomes" id="UP000704712"/>
    </source>
</evidence>
<name>A0A8S9UR10_PHYIN</name>
<reference evidence="2" key="1">
    <citation type="submission" date="2020-03" db="EMBL/GenBank/DDBJ databases">
        <title>Hybrid Assembly of Korean Phytophthora infestans isolates.</title>
        <authorList>
            <person name="Prokchorchik M."/>
            <person name="Lee Y."/>
            <person name="Seo J."/>
            <person name="Cho J.-H."/>
            <person name="Park Y.-E."/>
            <person name="Jang D.-C."/>
            <person name="Im J.-S."/>
            <person name="Choi J.-G."/>
            <person name="Park H.-J."/>
            <person name="Lee G.-B."/>
            <person name="Lee Y.-G."/>
            <person name="Hong S.-Y."/>
            <person name="Cho K."/>
            <person name="Sohn K.H."/>
        </authorList>
    </citation>
    <scope>NUCLEOTIDE SEQUENCE</scope>
    <source>
        <strain evidence="2">KR_2_A2</strain>
    </source>
</reference>